<dbReference type="EMBL" id="SNRW01027402">
    <property type="protein sequence ID" value="KAA6360117.1"/>
    <property type="molecule type" value="Genomic_DNA"/>
</dbReference>
<accession>A0A5J4TPF7</accession>
<evidence type="ECO:0000313" key="1">
    <source>
        <dbReference type="EMBL" id="KAA6360117.1"/>
    </source>
</evidence>
<evidence type="ECO:0000313" key="2">
    <source>
        <dbReference type="Proteomes" id="UP000324800"/>
    </source>
</evidence>
<comment type="caution">
    <text evidence="1">The sequence shown here is derived from an EMBL/GenBank/DDBJ whole genome shotgun (WGS) entry which is preliminary data.</text>
</comment>
<sequence length="107" mass="12569">MQDLIKIPTKIVPYAEVNELLDFLIESKQAYDEVIDKKLESKLTEESKELMIEGAGTDDFKIKFPHTIVLFDDAMSIFRNKNNPLFQKLLKNRQPRITYFLFLQDIS</sequence>
<proteinExistence type="predicted"/>
<feature type="non-terminal residue" evidence="1">
    <location>
        <position position="107"/>
    </location>
</feature>
<dbReference type="AlphaFoldDB" id="A0A5J4TPF7"/>
<name>A0A5J4TPF7_9EUKA</name>
<reference evidence="1 2" key="1">
    <citation type="submission" date="2019-03" db="EMBL/GenBank/DDBJ databases">
        <title>Single cell metagenomics reveals metabolic interactions within the superorganism composed of flagellate Streblomastix strix and complex community of Bacteroidetes bacteria on its surface.</title>
        <authorList>
            <person name="Treitli S.C."/>
            <person name="Kolisko M."/>
            <person name="Husnik F."/>
            <person name="Keeling P."/>
            <person name="Hampl V."/>
        </authorList>
    </citation>
    <scope>NUCLEOTIDE SEQUENCE [LARGE SCALE GENOMIC DNA]</scope>
    <source>
        <strain evidence="1">ST1C</strain>
    </source>
</reference>
<dbReference type="OrthoDB" id="10264864at2759"/>
<gene>
    <name evidence="1" type="ORF">EZS28_044356</name>
</gene>
<protein>
    <submittedName>
        <fullName evidence="1">Uncharacterized protein</fullName>
    </submittedName>
</protein>
<dbReference type="Proteomes" id="UP000324800">
    <property type="component" value="Unassembled WGS sequence"/>
</dbReference>
<organism evidence="1 2">
    <name type="scientific">Streblomastix strix</name>
    <dbReference type="NCBI Taxonomy" id="222440"/>
    <lineage>
        <taxon>Eukaryota</taxon>
        <taxon>Metamonada</taxon>
        <taxon>Preaxostyla</taxon>
        <taxon>Oxymonadida</taxon>
        <taxon>Streblomastigidae</taxon>
        <taxon>Streblomastix</taxon>
    </lineage>
</organism>